<sequence>MTSFREDHTLSATESEDSDLEHSRLQPENDRLLDVDIENMSLEGEIYDTIIEGHDDDGPDVGENDGQGKETDDTEHHRSEVVRISPIDVAQLEFCFASTSAILDLLCKIHGSTCKRNECNRELNFKSSFVGTCLVVHWSCSAGHFGGRWAAQPTCEGVRAGNLLLASAIPLSGNSYTKIGFMCKVMNLQFFSKNLYNQYQSLYIAPAVNDYWERMKSVAWKDREDKEIILSSDGRNDSPGHCAQYCTYTFADMTTKCILQMNIVDVREVEGRKSNNMERIGYEKGLDKQMESKMIIKEVVTDGHLEIGALMKKAPKYKDILHQRDIWHGAKIIAKKVTAAAHEKGNEDLSHWIASVRNHFWYCSRNCGGSTTDFKGNCHKCSSKNMPWLVGYKLRNQLAAIDFNKHLNRKIAETADGKPRYKRRYSKRTKVWSAVPILEPKEYKYIPELILAIFEKRKTTPGHVTQKLKLSDDDPRRIATNIALEPSPSMEELLARHQSRFAAQT</sequence>
<dbReference type="EMBL" id="CACRXK020001655">
    <property type="protein sequence ID" value="CAB3990424.1"/>
    <property type="molecule type" value="Genomic_DNA"/>
</dbReference>
<dbReference type="AlphaFoldDB" id="A0A7D9HTG6"/>
<feature type="region of interest" description="Disordered" evidence="1">
    <location>
        <begin position="51"/>
        <end position="79"/>
    </location>
</feature>
<dbReference type="PANTHER" id="PTHR31751:SF7">
    <property type="entry name" value="THAP-TYPE DOMAIN-CONTAINING PROTEIN"/>
    <property type="match status" value="1"/>
</dbReference>
<reference evidence="2" key="1">
    <citation type="submission" date="2020-04" db="EMBL/GenBank/DDBJ databases">
        <authorList>
            <person name="Alioto T."/>
            <person name="Alioto T."/>
            <person name="Gomez Garrido J."/>
        </authorList>
    </citation>
    <scope>NUCLEOTIDE SEQUENCE</scope>
    <source>
        <strain evidence="2">A484AB</strain>
    </source>
</reference>
<comment type="caution">
    <text evidence="2">The sequence shown here is derived from an EMBL/GenBank/DDBJ whole genome shotgun (WGS) entry which is preliminary data.</text>
</comment>
<feature type="region of interest" description="Disordered" evidence="1">
    <location>
        <begin position="1"/>
        <end position="32"/>
    </location>
</feature>
<dbReference type="OrthoDB" id="10064735at2759"/>
<gene>
    <name evidence="2" type="ORF">PACLA_8A068547</name>
</gene>
<feature type="compositionally biased region" description="Basic and acidic residues" evidence="1">
    <location>
        <begin position="20"/>
        <end position="32"/>
    </location>
</feature>
<accession>A0A7D9HTG6</accession>
<proteinExistence type="predicted"/>
<dbReference type="PANTHER" id="PTHR31751">
    <property type="entry name" value="SI:CH211-108C17.2-RELATED-RELATED"/>
    <property type="match status" value="1"/>
</dbReference>
<evidence type="ECO:0000313" key="3">
    <source>
        <dbReference type="Proteomes" id="UP001152795"/>
    </source>
</evidence>
<evidence type="ECO:0000256" key="1">
    <source>
        <dbReference type="SAM" id="MobiDB-lite"/>
    </source>
</evidence>
<feature type="compositionally biased region" description="Acidic residues" evidence="1">
    <location>
        <begin position="54"/>
        <end position="63"/>
    </location>
</feature>
<protein>
    <submittedName>
        <fullName evidence="2">Uncharacterized protein</fullName>
    </submittedName>
</protein>
<name>A0A7D9HTG6_PARCT</name>
<keyword evidence="3" id="KW-1185">Reference proteome</keyword>
<feature type="compositionally biased region" description="Basic and acidic residues" evidence="1">
    <location>
        <begin position="66"/>
        <end position="79"/>
    </location>
</feature>
<dbReference type="Proteomes" id="UP001152795">
    <property type="component" value="Unassembled WGS sequence"/>
</dbReference>
<organism evidence="2 3">
    <name type="scientific">Paramuricea clavata</name>
    <name type="common">Red gorgonian</name>
    <name type="synonym">Violescent sea-whip</name>
    <dbReference type="NCBI Taxonomy" id="317549"/>
    <lineage>
        <taxon>Eukaryota</taxon>
        <taxon>Metazoa</taxon>
        <taxon>Cnidaria</taxon>
        <taxon>Anthozoa</taxon>
        <taxon>Octocorallia</taxon>
        <taxon>Malacalcyonacea</taxon>
        <taxon>Plexauridae</taxon>
        <taxon>Paramuricea</taxon>
    </lineage>
</organism>
<evidence type="ECO:0000313" key="2">
    <source>
        <dbReference type="EMBL" id="CAB3990424.1"/>
    </source>
</evidence>